<dbReference type="InterPro" id="IPR011606">
    <property type="entry name" value="Brnchd-chn_aa_trnsp_permease"/>
</dbReference>
<dbReference type="AlphaFoldDB" id="A0A6J7NFS5"/>
<evidence type="ECO:0000256" key="5">
    <source>
        <dbReference type="ARBA" id="ARBA00022692"/>
    </source>
</evidence>
<accession>A0A6J7NFS5</accession>
<evidence type="ECO:0000256" key="1">
    <source>
        <dbReference type="ARBA" id="ARBA00004651"/>
    </source>
</evidence>
<evidence type="ECO:0000313" key="9">
    <source>
        <dbReference type="EMBL" id="CAB4991135.1"/>
    </source>
</evidence>
<keyword evidence="4" id="KW-1003">Cell membrane</keyword>
<proteinExistence type="inferred from homology"/>
<dbReference type="GO" id="GO:1903785">
    <property type="term" value="P:L-valine transmembrane transport"/>
    <property type="evidence" value="ECO:0007669"/>
    <property type="project" value="TreeGrafter"/>
</dbReference>
<gene>
    <name evidence="9" type="ORF">UFOPK4020_00260</name>
</gene>
<evidence type="ECO:0000256" key="6">
    <source>
        <dbReference type="ARBA" id="ARBA00022989"/>
    </source>
</evidence>
<feature type="transmembrane region" description="Helical" evidence="8">
    <location>
        <begin position="74"/>
        <end position="94"/>
    </location>
</feature>
<protein>
    <submittedName>
        <fullName evidence="9">Unannotated protein</fullName>
    </submittedName>
</protein>
<feature type="transmembrane region" description="Helical" evidence="8">
    <location>
        <begin position="167"/>
        <end position="185"/>
    </location>
</feature>
<name>A0A6J7NFS5_9ZZZZ</name>
<sequence>MKRFFASLAEPAVRRVVIASLTLGGAVGVFALSFGVASVSAGASVWQTCALSLFVFTGASQFSAMSVVGAGGSLVAAFGGAALLAARNFVYGLALSSSAKSMAGSLPRRIFAAHFVIDETTALALAQESPRLRKIAFWTTGIGLFSFWNLGTLIGALAGSAIDPQKFGLDIAFPAAFIVMLLPHLRSKLGRQAAALGGVLCLISISFLPIGIPILIAACAVLVGLRK</sequence>
<dbReference type="GO" id="GO:0005886">
    <property type="term" value="C:plasma membrane"/>
    <property type="evidence" value="ECO:0007669"/>
    <property type="project" value="UniProtKB-SubCell"/>
</dbReference>
<organism evidence="9">
    <name type="scientific">freshwater metagenome</name>
    <dbReference type="NCBI Taxonomy" id="449393"/>
    <lineage>
        <taxon>unclassified sequences</taxon>
        <taxon>metagenomes</taxon>
        <taxon>ecological metagenomes</taxon>
    </lineage>
</organism>
<comment type="subcellular location">
    <subcellularLocation>
        <location evidence="1">Cell membrane</location>
        <topology evidence="1">Multi-pass membrane protein</topology>
    </subcellularLocation>
</comment>
<keyword evidence="3" id="KW-0813">Transport</keyword>
<keyword evidence="7 8" id="KW-0472">Membrane</keyword>
<feature type="transmembrane region" description="Helical" evidence="8">
    <location>
        <begin position="135"/>
        <end position="155"/>
    </location>
</feature>
<feature type="transmembrane region" description="Helical" evidence="8">
    <location>
        <begin position="197"/>
        <end position="225"/>
    </location>
</feature>
<evidence type="ECO:0000256" key="7">
    <source>
        <dbReference type="ARBA" id="ARBA00023136"/>
    </source>
</evidence>
<dbReference type="Pfam" id="PF03591">
    <property type="entry name" value="AzlC"/>
    <property type="match status" value="1"/>
</dbReference>
<keyword evidence="5 8" id="KW-0812">Transmembrane</keyword>
<dbReference type="PANTHER" id="PTHR34979:SF1">
    <property type="entry name" value="INNER MEMBRANE PROTEIN YGAZ"/>
    <property type="match status" value="1"/>
</dbReference>
<evidence type="ECO:0000256" key="4">
    <source>
        <dbReference type="ARBA" id="ARBA00022475"/>
    </source>
</evidence>
<evidence type="ECO:0000256" key="2">
    <source>
        <dbReference type="ARBA" id="ARBA00010735"/>
    </source>
</evidence>
<reference evidence="9" key="1">
    <citation type="submission" date="2020-05" db="EMBL/GenBank/DDBJ databases">
        <authorList>
            <person name="Chiriac C."/>
            <person name="Salcher M."/>
            <person name="Ghai R."/>
            <person name="Kavagutti S V."/>
        </authorList>
    </citation>
    <scope>NUCLEOTIDE SEQUENCE</scope>
</reference>
<evidence type="ECO:0000256" key="3">
    <source>
        <dbReference type="ARBA" id="ARBA00022448"/>
    </source>
</evidence>
<feature type="transmembrane region" description="Helical" evidence="8">
    <location>
        <begin position="12"/>
        <end position="37"/>
    </location>
</feature>
<comment type="similarity">
    <text evidence="2">Belongs to the AzlC family.</text>
</comment>
<evidence type="ECO:0000256" key="8">
    <source>
        <dbReference type="SAM" id="Phobius"/>
    </source>
</evidence>
<dbReference type="EMBL" id="CAFBOV010000032">
    <property type="protein sequence ID" value="CAB4991135.1"/>
    <property type="molecule type" value="Genomic_DNA"/>
</dbReference>
<dbReference type="PANTHER" id="PTHR34979">
    <property type="entry name" value="INNER MEMBRANE PROTEIN YGAZ"/>
    <property type="match status" value="1"/>
</dbReference>
<keyword evidence="6 8" id="KW-1133">Transmembrane helix</keyword>